<evidence type="ECO:0000256" key="3">
    <source>
        <dbReference type="ARBA" id="ARBA00012759"/>
    </source>
</evidence>
<dbReference type="AlphaFoldDB" id="A0AAJ6QYP4"/>
<feature type="region of interest" description="Disordered" evidence="8">
    <location>
        <begin position="452"/>
        <end position="489"/>
    </location>
</feature>
<dbReference type="PANTHER" id="PTHR12419:SF4">
    <property type="entry name" value="OTU DOMAIN-CONTAINING PROTEIN 5"/>
    <property type="match status" value="1"/>
</dbReference>
<evidence type="ECO:0000256" key="6">
    <source>
        <dbReference type="ARBA" id="ARBA00022801"/>
    </source>
</evidence>
<gene>
    <name evidence="11" type="primary">LOC100905114</name>
</gene>
<evidence type="ECO:0000259" key="9">
    <source>
        <dbReference type="PROSITE" id="PS50802"/>
    </source>
</evidence>
<feature type="region of interest" description="Disordered" evidence="8">
    <location>
        <begin position="329"/>
        <end position="430"/>
    </location>
</feature>
<dbReference type="Pfam" id="PF02338">
    <property type="entry name" value="OTU"/>
    <property type="match status" value="1"/>
</dbReference>
<dbReference type="CTD" id="39302"/>
<keyword evidence="10" id="KW-1185">Reference proteome</keyword>
<dbReference type="InterPro" id="IPR050704">
    <property type="entry name" value="Peptidase_C85-like"/>
</dbReference>
<dbReference type="GO" id="GO:0061578">
    <property type="term" value="F:K63-linked deubiquitinase activity"/>
    <property type="evidence" value="ECO:0007669"/>
    <property type="project" value="TreeGrafter"/>
</dbReference>
<evidence type="ECO:0000313" key="10">
    <source>
        <dbReference type="Proteomes" id="UP000694867"/>
    </source>
</evidence>
<dbReference type="InterPro" id="IPR003323">
    <property type="entry name" value="OTU_dom"/>
</dbReference>
<dbReference type="CDD" id="cd22752">
    <property type="entry name" value="OTU_OTUD5-like"/>
    <property type="match status" value="1"/>
</dbReference>
<evidence type="ECO:0000256" key="8">
    <source>
        <dbReference type="SAM" id="MobiDB-lite"/>
    </source>
</evidence>
<evidence type="ECO:0000256" key="7">
    <source>
        <dbReference type="ARBA" id="ARBA00033460"/>
    </source>
</evidence>
<organism evidence="10 11">
    <name type="scientific">Galendromus occidentalis</name>
    <name type="common">western predatory mite</name>
    <dbReference type="NCBI Taxonomy" id="34638"/>
    <lineage>
        <taxon>Eukaryota</taxon>
        <taxon>Metazoa</taxon>
        <taxon>Ecdysozoa</taxon>
        <taxon>Arthropoda</taxon>
        <taxon>Chelicerata</taxon>
        <taxon>Arachnida</taxon>
        <taxon>Acari</taxon>
        <taxon>Parasitiformes</taxon>
        <taxon>Mesostigmata</taxon>
        <taxon>Gamasina</taxon>
        <taxon>Phytoseioidea</taxon>
        <taxon>Phytoseiidae</taxon>
        <taxon>Typhlodrominae</taxon>
        <taxon>Galendromus</taxon>
    </lineage>
</organism>
<dbReference type="SUPFAM" id="SSF54001">
    <property type="entry name" value="Cysteine proteinases"/>
    <property type="match status" value="1"/>
</dbReference>
<dbReference type="GO" id="GO:0016579">
    <property type="term" value="P:protein deubiquitination"/>
    <property type="evidence" value="ECO:0007669"/>
    <property type="project" value="TreeGrafter"/>
</dbReference>
<dbReference type="GO" id="GO:0004843">
    <property type="term" value="F:cysteine-type deubiquitinase activity"/>
    <property type="evidence" value="ECO:0007669"/>
    <property type="project" value="UniProtKB-EC"/>
</dbReference>
<reference evidence="11" key="1">
    <citation type="submission" date="2025-08" db="UniProtKB">
        <authorList>
            <consortium name="RefSeq"/>
        </authorList>
    </citation>
    <scope>IDENTIFICATION</scope>
</reference>
<dbReference type="FunFam" id="3.90.70.80:FF:000018">
    <property type="entry name" value="OTU domain-containing protein 5-B"/>
    <property type="match status" value="1"/>
</dbReference>
<evidence type="ECO:0000256" key="5">
    <source>
        <dbReference type="ARBA" id="ARBA00022786"/>
    </source>
</evidence>
<dbReference type="GeneID" id="100905114"/>
<feature type="region of interest" description="Disordered" evidence="8">
    <location>
        <begin position="1"/>
        <end position="113"/>
    </location>
</feature>
<dbReference type="RefSeq" id="XP_003748270.3">
    <property type="nucleotide sequence ID" value="XM_003748222.3"/>
</dbReference>
<dbReference type="Gene3D" id="3.90.70.80">
    <property type="match status" value="1"/>
</dbReference>
<keyword evidence="4" id="KW-0645">Protease</keyword>
<protein>
    <recommendedName>
        <fullName evidence="3">ubiquitinyl hydrolase 1</fullName>
        <ecNumber evidence="3">3.4.19.12</ecNumber>
    </recommendedName>
    <alternativeName>
        <fullName evidence="7">Deubiquitinating enzyme A</fullName>
    </alternativeName>
</protein>
<feature type="compositionally biased region" description="Polar residues" evidence="8">
    <location>
        <begin position="365"/>
        <end position="385"/>
    </location>
</feature>
<evidence type="ECO:0000256" key="1">
    <source>
        <dbReference type="ARBA" id="ARBA00000707"/>
    </source>
</evidence>
<dbReference type="PROSITE" id="PS50802">
    <property type="entry name" value="OTU"/>
    <property type="match status" value="1"/>
</dbReference>
<comment type="similarity">
    <text evidence="2">Belongs to the peptidase C85 family.</text>
</comment>
<sequence length="489" mass="54802">MTIRPQSSKKDATQAPQEGSPEQQPEESPSRDTPSPQGQKRRHKTSPHRHRKRASLTSPQSSPMCQAGPSEAPSAPLPLPPLSPLQENAPAPSENENSAYNSGDEYDRQDQDPLSERELAEKERCFERILKQKKGFIIKKMVEDGACLFRAVADQVYGDQEMHDVIRQRCMDYITKNADYFSHYMTEPFDRYVARKRRAHAHGNHLEMHAVSELFNRPIEIYCYSEKPINLFDYKNALDPIRLSYHRGVHYNSIINPYKPTIGVGLGLPGYQPGAADKSQLLEAFRASEQTELGRQMLKDKLIATDYEATSEALEQQVAHESYLEFLRENEERNRKRQRGTATGGESPKGSSSPRSGRVSPKVGCSTQGSSQSSAKTSPRNSPRLSTVREDPSCSSRYSPKPCSSKDHPGPSESTGASRVSDFPPEMFGLEDYDDGVLARVLAESQEEYFRQLKKQTQENSWEPSAGCSNEQEGASTSKQGTSMQYSNE</sequence>
<name>A0AAJ6QYP4_9ACAR</name>
<dbReference type="KEGG" id="goe:100905114"/>
<accession>A0AAJ6QYP4</accession>
<dbReference type="GO" id="GO:0006508">
    <property type="term" value="P:proteolysis"/>
    <property type="evidence" value="ECO:0007669"/>
    <property type="project" value="UniProtKB-KW"/>
</dbReference>
<feature type="compositionally biased region" description="Polar residues" evidence="8">
    <location>
        <begin position="458"/>
        <end position="489"/>
    </location>
</feature>
<dbReference type="InterPro" id="IPR038765">
    <property type="entry name" value="Papain-like_cys_pep_sf"/>
</dbReference>
<evidence type="ECO:0000256" key="4">
    <source>
        <dbReference type="ARBA" id="ARBA00022670"/>
    </source>
</evidence>
<comment type="catalytic activity">
    <reaction evidence="1">
        <text>Thiol-dependent hydrolysis of ester, thioester, amide, peptide and isopeptide bonds formed by the C-terminal Gly of ubiquitin (a 76-residue protein attached to proteins as an intracellular targeting signal).</text>
        <dbReference type="EC" id="3.4.19.12"/>
    </reaction>
</comment>
<evidence type="ECO:0000313" key="11">
    <source>
        <dbReference type="RefSeq" id="XP_003748270.3"/>
    </source>
</evidence>
<keyword evidence="6" id="KW-0378">Hydrolase</keyword>
<feature type="compositionally biased region" description="Basic residues" evidence="8">
    <location>
        <begin position="39"/>
        <end position="54"/>
    </location>
</feature>
<feature type="domain" description="OTU" evidence="9">
    <location>
        <begin position="136"/>
        <end position="257"/>
    </location>
</feature>
<proteinExistence type="inferred from homology"/>
<keyword evidence="5" id="KW-0833">Ubl conjugation pathway</keyword>
<feature type="compositionally biased region" description="Low complexity" evidence="8">
    <location>
        <begin position="14"/>
        <end position="27"/>
    </location>
</feature>
<dbReference type="PANTHER" id="PTHR12419">
    <property type="entry name" value="OTU DOMAIN CONTAINING PROTEIN"/>
    <property type="match status" value="1"/>
</dbReference>
<dbReference type="Proteomes" id="UP000694867">
    <property type="component" value="Unplaced"/>
</dbReference>
<dbReference type="EC" id="3.4.19.12" evidence="3"/>
<feature type="compositionally biased region" description="Low complexity" evidence="8">
    <location>
        <begin position="348"/>
        <end position="363"/>
    </location>
</feature>
<evidence type="ECO:0000256" key="2">
    <source>
        <dbReference type="ARBA" id="ARBA00010407"/>
    </source>
</evidence>
<feature type="compositionally biased region" description="Polar residues" evidence="8">
    <location>
        <begin position="55"/>
        <end position="64"/>
    </location>
</feature>